<dbReference type="Proteomes" id="UP001321473">
    <property type="component" value="Unassembled WGS sequence"/>
</dbReference>
<proteinExistence type="predicted"/>
<gene>
    <name evidence="1" type="ORF">V5799_013560</name>
</gene>
<sequence length="151" mass="16545">MASTSRAAAARKLRVYMEIDTPESLFLHENSSSDDSEGNFCSSDLARTVKLRRTDPERQQPCSASFPGDYPGAQRGQLAWSRKNHHHTVAIGYILQVVGHPVNIGDNRRSGLWSTATFVGCSSLQSLQKLLPECPLLAKGNQLSVTCQPDC</sequence>
<dbReference type="EMBL" id="JARKHS020021803">
    <property type="protein sequence ID" value="KAK8769976.1"/>
    <property type="molecule type" value="Genomic_DNA"/>
</dbReference>
<keyword evidence="2" id="KW-1185">Reference proteome</keyword>
<evidence type="ECO:0000313" key="1">
    <source>
        <dbReference type="EMBL" id="KAK8769976.1"/>
    </source>
</evidence>
<comment type="caution">
    <text evidence="1">The sequence shown here is derived from an EMBL/GenBank/DDBJ whole genome shotgun (WGS) entry which is preliminary data.</text>
</comment>
<evidence type="ECO:0000313" key="2">
    <source>
        <dbReference type="Proteomes" id="UP001321473"/>
    </source>
</evidence>
<accession>A0AAQ4E5J7</accession>
<reference evidence="1 2" key="1">
    <citation type="journal article" date="2023" name="Arcadia Sci">
        <title>De novo assembly of a long-read Amblyomma americanum tick genome.</title>
        <authorList>
            <person name="Chou S."/>
            <person name="Poskanzer K.E."/>
            <person name="Rollins M."/>
            <person name="Thuy-Boun P.S."/>
        </authorList>
    </citation>
    <scope>NUCLEOTIDE SEQUENCE [LARGE SCALE GENOMIC DNA]</scope>
    <source>
        <strain evidence="1">F_SG_1</strain>
        <tissue evidence="1">Salivary glands</tissue>
    </source>
</reference>
<name>A0AAQ4E5J7_AMBAM</name>
<organism evidence="1 2">
    <name type="scientific">Amblyomma americanum</name>
    <name type="common">Lone star tick</name>
    <dbReference type="NCBI Taxonomy" id="6943"/>
    <lineage>
        <taxon>Eukaryota</taxon>
        <taxon>Metazoa</taxon>
        <taxon>Ecdysozoa</taxon>
        <taxon>Arthropoda</taxon>
        <taxon>Chelicerata</taxon>
        <taxon>Arachnida</taxon>
        <taxon>Acari</taxon>
        <taxon>Parasitiformes</taxon>
        <taxon>Ixodida</taxon>
        <taxon>Ixodoidea</taxon>
        <taxon>Ixodidae</taxon>
        <taxon>Amblyomminae</taxon>
        <taxon>Amblyomma</taxon>
    </lineage>
</organism>
<protein>
    <submittedName>
        <fullName evidence="1">Uncharacterized protein</fullName>
    </submittedName>
</protein>
<dbReference type="AlphaFoldDB" id="A0AAQ4E5J7"/>